<dbReference type="GO" id="GO:0016787">
    <property type="term" value="F:hydrolase activity"/>
    <property type="evidence" value="ECO:0007669"/>
    <property type="project" value="UniProtKB-KW"/>
</dbReference>
<dbReference type="Pfam" id="PF00857">
    <property type="entry name" value="Isochorismatase"/>
    <property type="match status" value="1"/>
</dbReference>
<dbReference type="EMBL" id="BMED01000003">
    <property type="protein sequence ID" value="GGC85910.1"/>
    <property type="molecule type" value="Genomic_DNA"/>
</dbReference>
<dbReference type="Gene3D" id="3.40.50.850">
    <property type="entry name" value="Isochorismatase-like"/>
    <property type="match status" value="1"/>
</dbReference>
<keyword evidence="3" id="KW-1185">Reference proteome</keyword>
<dbReference type="RefSeq" id="WP_188567501.1">
    <property type="nucleotide sequence ID" value="NZ_BMED01000003.1"/>
</dbReference>
<keyword evidence="2" id="KW-0378">Hydrolase</keyword>
<dbReference type="Proteomes" id="UP000637423">
    <property type="component" value="Unassembled WGS sequence"/>
</dbReference>
<dbReference type="InterPro" id="IPR053152">
    <property type="entry name" value="Hydrolase_YcaC-like"/>
</dbReference>
<dbReference type="InterPro" id="IPR036380">
    <property type="entry name" value="Isochorismatase-like_sf"/>
</dbReference>
<dbReference type="AlphaFoldDB" id="A0A916UTB6"/>
<accession>A0A916UTB6</accession>
<evidence type="ECO:0000313" key="3">
    <source>
        <dbReference type="Proteomes" id="UP000637423"/>
    </source>
</evidence>
<evidence type="ECO:0000259" key="1">
    <source>
        <dbReference type="Pfam" id="PF00857"/>
    </source>
</evidence>
<name>A0A916UTB6_9BURK</name>
<dbReference type="PANTHER" id="PTHR43559:SF1">
    <property type="entry name" value="HYDROLASE"/>
    <property type="match status" value="1"/>
</dbReference>
<reference evidence="2" key="2">
    <citation type="submission" date="2020-09" db="EMBL/GenBank/DDBJ databases">
        <authorList>
            <person name="Sun Q."/>
            <person name="Zhou Y."/>
        </authorList>
    </citation>
    <scope>NUCLEOTIDE SEQUENCE</scope>
    <source>
        <strain evidence="2">CGMCC 1.10998</strain>
    </source>
</reference>
<reference evidence="2" key="1">
    <citation type="journal article" date="2014" name="Int. J. Syst. Evol. Microbiol.">
        <title>Complete genome sequence of Corynebacterium casei LMG S-19264T (=DSM 44701T), isolated from a smear-ripened cheese.</title>
        <authorList>
            <consortium name="US DOE Joint Genome Institute (JGI-PGF)"/>
            <person name="Walter F."/>
            <person name="Albersmeier A."/>
            <person name="Kalinowski J."/>
            <person name="Ruckert C."/>
        </authorList>
    </citation>
    <scope>NUCLEOTIDE SEQUENCE</scope>
    <source>
        <strain evidence="2">CGMCC 1.10998</strain>
    </source>
</reference>
<comment type="caution">
    <text evidence="2">The sequence shown here is derived from an EMBL/GenBank/DDBJ whole genome shotgun (WGS) entry which is preliminary data.</text>
</comment>
<feature type="domain" description="Isochorismatase-like" evidence="1">
    <location>
        <begin position="17"/>
        <end position="169"/>
    </location>
</feature>
<protein>
    <submittedName>
        <fullName evidence="2">Hydrolase</fullName>
    </submittedName>
</protein>
<gene>
    <name evidence="2" type="ORF">GCM10011396_36560</name>
</gene>
<dbReference type="InterPro" id="IPR000868">
    <property type="entry name" value="Isochorismatase-like_dom"/>
</dbReference>
<organism evidence="2 3">
    <name type="scientific">Undibacterium terreum</name>
    <dbReference type="NCBI Taxonomy" id="1224302"/>
    <lineage>
        <taxon>Bacteria</taxon>
        <taxon>Pseudomonadati</taxon>
        <taxon>Pseudomonadota</taxon>
        <taxon>Betaproteobacteria</taxon>
        <taxon>Burkholderiales</taxon>
        <taxon>Oxalobacteraceae</taxon>
        <taxon>Undibacterium</taxon>
    </lineage>
</organism>
<sequence length="229" mass="25255">MSNEKKLELLTPKNCQVIFIDQQPQMAFGVVSIDRQTLKNNVVGLAKAAKAFGIPTTITTVETQGFSGPTYPELLDVFPGKEILERSSMNSWDDQKVRNALANNGRKKVVVSGLWTEVCNNSFALSAMQEGGYEIYMVADASGGTSVEAHDFAMQRMIQVGVIPVTWQQVMLEWQRDWARKETYDAVMAIVREHSGAYGMGVDYAYTMVHQAPQRAAGAHPVLAPIPAK</sequence>
<evidence type="ECO:0000313" key="2">
    <source>
        <dbReference type="EMBL" id="GGC85910.1"/>
    </source>
</evidence>
<dbReference type="PANTHER" id="PTHR43559">
    <property type="entry name" value="HYDROLASE YCAC-RELATED"/>
    <property type="match status" value="1"/>
</dbReference>
<dbReference type="SUPFAM" id="SSF52499">
    <property type="entry name" value="Isochorismatase-like hydrolases"/>
    <property type="match status" value="1"/>
</dbReference>
<dbReference type="CDD" id="cd01012">
    <property type="entry name" value="YcaC_related"/>
    <property type="match status" value="1"/>
</dbReference>
<proteinExistence type="predicted"/>